<proteinExistence type="predicted"/>
<feature type="region of interest" description="Disordered" evidence="1">
    <location>
        <begin position="1"/>
        <end position="49"/>
    </location>
</feature>
<feature type="compositionally biased region" description="Basic and acidic residues" evidence="1">
    <location>
        <begin position="30"/>
        <end position="49"/>
    </location>
</feature>
<comment type="caution">
    <text evidence="2">The sequence shown here is derived from an EMBL/GenBank/DDBJ whole genome shotgun (WGS) entry which is preliminary data.</text>
</comment>
<name>A0A392RPT5_9FABA</name>
<feature type="non-terminal residue" evidence="2">
    <location>
        <position position="1"/>
    </location>
</feature>
<keyword evidence="3" id="KW-1185">Reference proteome</keyword>
<dbReference type="EMBL" id="LXQA010257747">
    <property type="protein sequence ID" value="MCI38623.1"/>
    <property type="molecule type" value="Genomic_DNA"/>
</dbReference>
<dbReference type="AlphaFoldDB" id="A0A392RPT5"/>
<dbReference type="Proteomes" id="UP000265520">
    <property type="component" value="Unassembled WGS sequence"/>
</dbReference>
<evidence type="ECO:0000313" key="3">
    <source>
        <dbReference type="Proteomes" id="UP000265520"/>
    </source>
</evidence>
<evidence type="ECO:0000313" key="2">
    <source>
        <dbReference type="EMBL" id="MCI38623.1"/>
    </source>
</evidence>
<accession>A0A392RPT5</accession>
<protein>
    <submittedName>
        <fullName evidence="2">Uncharacterized protein</fullName>
    </submittedName>
</protein>
<reference evidence="2 3" key="1">
    <citation type="journal article" date="2018" name="Front. Plant Sci.">
        <title>Red Clover (Trifolium pratense) and Zigzag Clover (T. medium) - A Picture of Genomic Similarities and Differences.</title>
        <authorList>
            <person name="Dluhosova J."/>
            <person name="Istvanek J."/>
            <person name="Nedelnik J."/>
            <person name="Repkova J."/>
        </authorList>
    </citation>
    <scope>NUCLEOTIDE SEQUENCE [LARGE SCALE GENOMIC DNA]</scope>
    <source>
        <strain evidence="3">cv. 10/8</strain>
        <tissue evidence="2">Leaf</tissue>
    </source>
</reference>
<organism evidence="2 3">
    <name type="scientific">Trifolium medium</name>
    <dbReference type="NCBI Taxonomy" id="97028"/>
    <lineage>
        <taxon>Eukaryota</taxon>
        <taxon>Viridiplantae</taxon>
        <taxon>Streptophyta</taxon>
        <taxon>Embryophyta</taxon>
        <taxon>Tracheophyta</taxon>
        <taxon>Spermatophyta</taxon>
        <taxon>Magnoliopsida</taxon>
        <taxon>eudicotyledons</taxon>
        <taxon>Gunneridae</taxon>
        <taxon>Pentapetalae</taxon>
        <taxon>rosids</taxon>
        <taxon>fabids</taxon>
        <taxon>Fabales</taxon>
        <taxon>Fabaceae</taxon>
        <taxon>Papilionoideae</taxon>
        <taxon>50 kb inversion clade</taxon>
        <taxon>NPAAA clade</taxon>
        <taxon>Hologalegina</taxon>
        <taxon>IRL clade</taxon>
        <taxon>Trifolieae</taxon>
        <taxon>Trifolium</taxon>
    </lineage>
</organism>
<evidence type="ECO:0000256" key="1">
    <source>
        <dbReference type="SAM" id="MobiDB-lite"/>
    </source>
</evidence>
<sequence>NYRHHEVVNGIASERGDYDHGHHKAANDVTPKHEDYDCGTSRSHERHSS</sequence>